<evidence type="ECO:0000313" key="3">
    <source>
        <dbReference type="Proteomes" id="UP000294919"/>
    </source>
</evidence>
<dbReference type="OrthoDB" id="1958092at2"/>
<dbReference type="RefSeq" id="WP_132245464.1">
    <property type="nucleotide sequence ID" value="NZ_SLWV01000013.1"/>
</dbReference>
<protein>
    <submittedName>
        <fullName evidence="2">Uncharacterized protein</fullName>
    </submittedName>
</protein>
<accession>A0A4R2KVW9</accession>
<feature type="transmembrane region" description="Helical" evidence="1">
    <location>
        <begin position="125"/>
        <end position="146"/>
    </location>
</feature>
<dbReference type="Proteomes" id="UP000294919">
    <property type="component" value="Unassembled WGS sequence"/>
</dbReference>
<feature type="transmembrane region" description="Helical" evidence="1">
    <location>
        <begin position="7"/>
        <end position="27"/>
    </location>
</feature>
<reference evidence="2 3" key="1">
    <citation type="submission" date="2019-03" db="EMBL/GenBank/DDBJ databases">
        <title>Genomic Encyclopedia of Type Strains, Phase IV (KMG-IV): sequencing the most valuable type-strain genomes for metagenomic binning, comparative biology and taxonomic classification.</title>
        <authorList>
            <person name="Goeker M."/>
        </authorList>
    </citation>
    <scope>NUCLEOTIDE SEQUENCE [LARGE SCALE GENOMIC DNA]</scope>
    <source>
        <strain evidence="2 3">DSM 102940</strain>
    </source>
</reference>
<feature type="transmembrane region" description="Helical" evidence="1">
    <location>
        <begin position="85"/>
        <end position="105"/>
    </location>
</feature>
<comment type="caution">
    <text evidence="2">The sequence shown here is derived from an EMBL/GenBank/DDBJ whole genome shotgun (WGS) entry which is preliminary data.</text>
</comment>
<sequence length="161" mass="18296">MQILEKIIVYFIECFLMVGAGLGLIGIRPKVKTMLLISIIQALLVYNIRILYIKNNIPFGTHTLLLLISFIILLKFIGKQRSLDSIIATLISFLLIMWGDGVFLFPLLRLLKLNPQTLMCKHGGLLLAGLLANLLLIITFFIGYILKITIIDFNHFHENNE</sequence>
<proteinExistence type="predicted"/>
<keyword evidence="1" id="KW-0812">Transmembrane</keyword>
<feature type="transmembrane region" description="Helical" evidence="1">
    <location>
        <begin position="59"/>
        <end position="78"/>
    </location>
</feature>
<evidence type="ECO:0000313" key="2">
    <source>
        <dbReference type="EMBL" id="TCO74378.1"/>
    </source>
</evidence>
<dbReference type="AlphaFoldDB" id="A0A4R2KVW9"/>
<keyword evidence="1" id="KW-0472">Membrane</keyword>
<gene>
    <name evidence="2" type="ORF">EV214_11323</name>
</gene>
<keyword evidence="1" id="KW-1133">Transmembrane helix</keyword>
<dbReference type="EMBL" id="SLWV01000013">
    <property type="protein sequence ID" value="TCO74378.1"/>
    <property type="molecule type" value="Genomic_DNA"/>
</dbReference>
<feature type="transmembrane region" description="Helical" evidence="1">
    <location>
        <begin position="34"/>
        <end position="53"/>
    </location>
</feature>
<evidence type="ECO:0000256" key="1">
    <source>
        <dbReference type="SAM" id="Phobius"/>
    </source>
</evidence>
<organism evidence="2 3">
    <name type="scientific">Marinisporobacter balticus</name>
    <dbReference type="NCBI Taxonomy" id="2018667"/>
    <lineage>
        <taxon>Bacteria</taxon>
        <taxon>Bacillati</taxon>
        <taxon>Bacillota</taxon>
        <taxon>Clostridia</taxon>
        <taxon>Peptostreptococcales</taxon>
        <taxon>Thermotaleaceae</taxon>
        <taxon>Marinisporobacter</taxon>
    </lineage>
</organism>
<name>A0A4R2KVW9_9FIRM</name>
<keyword evidence="3" id="KW-1185">Reference proteome</keyword>